<evidence type="ECO:0000259" key="4">
    <source>
        <dbReference type="SMART" id="SM00796"/>
    </source>
</evidence>
<keyword evidence="2 5" id="KW-0378">Hydrolase</keyword>
<name>A0ABS3C7N2_9BACT</name>
<dbReference type="SMART" id="SM00796">
    <property type="entry name" value="AHS1"/>
    <property type="match status" value="1"/>
</dbReference>
<evidence type="ECO:0000256" key="3">
    <source>
        <dbReference type="ARBA" id="ARBA00022840"/>
    </source>
</evidence>
<organism evidence="5 6">
    <name type="scientific">Algoriphagus oliviformis</name>
    <dbReference type="NCBI Taxonomy" id="2811231"/>
    <lineage>
        <taxon>Bacteria</taxon>
        <taxon>Pseudomonadati</taxon>
        <taxon>Bacteroidota</taxon>
        <taxon>Cytophagia</taxon>
        <taxon>Cytophagales</taxon>
        <taxon>Cyclobacteriaceae</taxon>
        <taxon>Algoriphagus</taxon>
    </lineage>
</organism>
<dbReference type="InterPro" id="IPR010016">
    <property type="entry name" value="PxpB"/>
</dbReference>
<evidence type="ECO:0000256" key="1">
    <source>
        <dbReference type="ARBA" id="ARBA00022741"/>
    </source>
</evidence>
<proteinExistence type="predicted"/>
<dbReference type="EC" id="3.5.2.9" evidence="5"/>
<dbReference type="PANTHER" id="PTHR34698">
    <property type="entry name" value="5-OXOPROLINASE SUBUNIT B"/>
    <property type="match status" value="1"/>
</dbReference>
<dbReference type="RefSeq" id="WP_206579905.1">
    <property type="nucleotide sequence ID" value="NZ_JAFKCT010000010.1"/>
</dbReference>
<sequence>MKPIYLSISPTLGELHWDGAPDDALLASQLAWMEMIQAEYSQQLLEVRQGFTALSIRWKRSDSQLLLQSELSKHQPPPKELPSRIWEVPVCYDPHNGRDLADLALRHRMSINQLIELHSAQTYRLHFFGFLPGFMYLNGLPPQLHTPRKAIPDRKVEAGSVAIGGGQTGIYPQESPGGWHLIGRTPLQPFDPRRNPPVWATPGDRIKFEPIDRETLEVHLQNPPIPKAK</sequence>
<evidence type="ECO:0000313" key="6">
    <source>
        <dbReference type="Proteomes" id="UP000664317"/>
    </source>
</evidence>
<dbReference type="Gene3D" id="2.40.100.10">
    <property type="entry name" value="Cyclophilin-like"/>
    <property type="match status" value="1"/>
</dbReference>
<dbReference type="Proteomes" id="UP000664317">
    <property type="component" value="Unassembled WGS sequence"/>
</dbReference>
<dbReference type="PANTHER" id="PTHR34698:SF2">
    <property type="entry name" value="5-OXOPROLINASE SUBUNIT B"/>
    <property type="match status" value="1"/>
</dbReference>
<dbReference type="InterPro" id="IPR003833">
    <property type="entry name" value="CT_C_D"/>
</dbReference>
<evidence type="ECO:0000256" key="2">
    <source>
        <dbReference type="ARBA" id="ARBA00022801"/>
    </source>
</evidence>
<dbReference type="Pfam" id="PF02682">
    <property type="entry name" value="CT_C_D"/>
    <property type="match status" value="1"/>
</dbReference>
<reference evidence="5 6" key="1">
    <citation type="submission" date="2021-03" db="EMBL/GenBank/DDBJ databases">
        <title>novel species isolated from a fishpond in China.</title>
        <authorList>
            <person name="Lu H."/>
            <person name="Cai Z."/>
        </authorList>
    </citation>
    <scope>NUCLEOTIDE SEQUENCE [LARGE SCALE GENOMIC DNA]</scope>
    <source>
        <strain evidence="5 6">H41</strain>
    </source>
</reference>
<dbReference type="EMBL" id="JAFKCT010000010">
    <property type="protein sequence ID" value="MBN7813128.1"/>
    <property type="molecule type" value="Genomic_DNA"/>
</dbReference>
<keyword evidence="3" id="KW-0067">ATP-binding</keyword>
<dbReference type="SUPFAM" id="SSF50891">
    <property type="entry name" value="Cyclophilin-like"/>
    <property type="match status" value="1"/>
</dbReference>
<evidence type="ECO:0000313" key="5">
    <source>
        <dbReference type="EMBL" id="MBN7813128.1"/>
    </source>
</evidence>
<gene>
    <name evidence="5" type="primary">pxpB</name>
    <name evidence="5" type="ORF">J0A68_19390</name>
</gene>
<protein>
    <submittedName>
        <fullName evidence="5">5-oxoprolinase subunit PxpB</fullName>
        <ecNumber evidence="5">3.5.2.9</ecNumber>
    </submittedName>
</protein>
<feature type="domain" description="Carboxyltransferase" evidence="4">
    <location>
        <begin position="6"/>
        <end position="200"/>
    </location>
</feature>
<comment type="caution">
    <text evidence="5">The sequence shown here is derived from an EMBL/GenBank/DDBJ whole genome shotgun (WGS) entry which is preliminary data.</text>
</comment>
<accession>A0ABS3C7N2</accession>
<dbReference type="GO" id="GO:0017168">
    <property type="term" value="F:5-oxoprolinase (ATP-hydrolyzing) activity"/>
    <property type="evidence" value="ECO:0007669"/>
    <property type="project" value="UniProtKB-EC"/>
</dbReference>
<keyword evidence="1" id="KW-0547">Nucleotide-binding</keyword>
<dbReference type="NCBIfam" id="TIGR00370">
    <property type="entry name" value="5-oxoprolinase subunit PxpB"/>
    <property type="match status" value="1"/>
</dbReference>
<dbReference type="InterPro" id="IPR029000">
    <property type="entry name" value="Cyclophilin-like_dom_sf"/>
</dbReference>
<keyword evidence="6" id="KW-1185">Reference proteome</keyword>